<name>K2FGE5_9BACT</name>
<accession>K2FGE5</accession>
<proteinExistence type="predicted"/>
<reference evidence="1" key="1">
    <citation type="journal article" date="2012" name="Science">
        <title>Fermentation, hydrogen, and sulfur metabolism in multiple uncultivated bacterial phyla.</title>
        <authorList>
            <person name="Wrighton K.C."/>
            <person name="Thomas B.C."/>
            <person name="Sharon I."/>
            <person name="Miller C.S."/>
            <person name="Castelle C.J."/>
            <person name="VerBerkmoes N.C."/>
            <person name="Wilkins M.J."/>
            <person name="Hettich R.L."/>
            <person name="Lipton M.S."/>
            <person name="Williams K.H."/>
            <person name="Long P.E."/>
            <person name="Banfield J.F."/>
        </authorList>
    </citation>
    <scope>NUCLEOTIDE SEQUENCE [LARGE SCALE GENOMIC DNA]</scope>
</reference>
<sequence length="323" mass="39688">MEKLDEIIWMLWKDFDALAIELWHSPDGAREIINSTIEMNQNKATDVLKGAHPWKYLPDALVEAPKELLTLEALKLEFEMNIWVEVVEFVETQFAPDGRLYWKVKLLNMWIVPFYDKQILADFTIEYCDWIKCSEAWYAYWALWMKDWRIVPFKISSKVKYYLLQVKQLQIDNCADLEILSNWFMKWKIRDMGDWKWYEFEWAEILGRVSKSSDIIFKSKDSVAEEIKYEYWIEVDKSDLKIADKLYNCPMYWTIRPVKWWKFPYVWWVLFKEVEWRRIEHVHSIAQEHHHFTCMISIYWWGEREAIIDKKLWKYDIYFNKFI</sequence>
<evidence type="ECO:0000313" key="1">
    <source>
        <dbReference type="EMBL" id="EKE30201.1"/>
    </source>
</evidence>
<dbReference type="AlphaFoldDB" id="K2FGE5"/>
<organism evidence="1">
    <name type="scientific">uncultured bacterium</name>
    <name type="common">gcode 4</name>
    <dbReference type="NCBI Taxonomy" id="1234023"/>
    <lineage>
        <taxon>Bacteria</taxon>
        <taxon>environmental samples</taxon>
    </lineage>
</organism>
<comment type="caution">
    <text evidence="1">The sequence shown here is derived from an EMBL/GenBank/DDBJ whole genome shotgun (WGS) entry which is preliminary data.</text>
</comment>
<protein>
    <submittedName>
        <fullName evidence="1">Uncharacterized protein</fullName>
    </submittedName>
</protein>
<gene>
    <name evidence="1" type="ORF">ACD_2C00027G0014</name>
</gene>
<dbReference type="EMBL" id="AMFJ01000027">
    <property type="protein sequence ID" value="EKE30201.1"/>
    <property type="molecule type" value="Genomic_DNA"/>
</dbReference>